<dbReference type="EMBL" id="VBZC01000025">
    <property type="protein sequence ID" value="TLS43911.1"/>
    <property type="molecule type" value="Genomic_DNA"/>
</dbReference>
<name>A0A5R9FKU5_9ACTN</name>
<comment type="caution">
    <text evidence="1">The sequence shown here is derived from an EMBL/GenBank/DDBJ whole genome shotgun (WGS) entry which is preliminary data.</text>
</comment>
<proteinExistence type="predicted"/>
<protein>
    <recommendedName>
        <fullName evidence="3">DUF1998 domain-containing protein</fullName>
    </recommendedName>
</protein>
<organism evidence="1 2">
    <name type="scientific">Streptomyces montanus</name>
    <dbReference type="NCBI Taxonomy" id="2580423"/>
    <lineage>
        <taxon>Bacteria</taxon>
        <taxon>Bacillati</taxon>
        <taxon>Actinomycetota</taxon>
        <taxon>Actinomycetes</taxon>
        <taxon>Kitasatosporales</taxon>
        <taxon>Streptomycetaceae</taxon>
        <taxon>Streptomyces</taxon>
    </lineage>
</organism>
<dbReference type="RefSeq" id="WP_138047044.1">
    <property type="nucleotide sequence ID" value="NZ_VBZC01000025.1"/>
</dbReference>
<evidence type="ECO:0000313" key="2">
    <source>
        <dbReference type="Proteomes" id="UP000305906"/>
    </source>
</evidence>
<sequence>MKDERSGSQILYSFLPQQTADLKGGIWRTTEWKDPRPVDVEDSIIRGRLISELEGWVGRGLDATAVNYLRAGGPVEVVGVNPERGVRVERFPLVWVCRGCRRVETGAVKTCQCGSNHWRQLHFVGFHDCGLLEQPSIPLCREHRQVRMPHQSSMDAARIRFECPVCQKEIQKGFAWRKCSCGRRYSEAKNAEYLRYNVHRSASVYTPQTFTQINPASRAAMRRVTESGGPRPALLWALGGFEDSEPGAGRQTQTSLVDQLVASGLTRAVAEQMAAVAGAAGELGAEEDLGELANAHSLQIEAAEREAVDVALAATEKGSRQRVADLVTAATPPAVQTRYQVHYPAALQRAGLAGVDLFTDFPVLKAVYGYTRGGGEPGTSRLSLFTGKSGRRIYADLRSTEALFFRLDPLLVHTALSQRGHVLPPADDARTARTVLAAHVTPPSRFSDPDDASPVGRDLLTLIHSYAHRAIRQLAVFAGVDREGLGEYLIPRHNGFFVFAASRGDFVLGGLQAVFENDLHILLASIAGAESRCAMDPACERNGGACPACLHLGEPACDHFNRYLNRTALFGPDGFLATSAHHTP</sequence>
<evidence type="ECO:0008006" key="3">
    <source>
        <dbReference type="Google" id="ProtNLM"/>
    </source>
</evidence>
<evidence type="ECO:0000313" key="1">
    <source>
        <dbReference type="EMBL" id="TLS43911.1"/>
    </source>
</evidence>
<keyword evidence="2" id="KW-1185">Reference proteome</keyword>
<dbReference type="Proteomes" id="UP000305906">
    <property type="component" value="Unassembled WGS sequence"/>
</dbReference>
<gene>
    <name evidence="1" type="ORF">FE633_23020</name>
</gene>
<dbReference type="AlphaFoldDB" id="A0A5R9FKU5"/>
<accession>A0A5R9FKU5</accession>
<reference evidence="1 2" key="1">
    <citation type="submission" date="2019-05" db="EMBL/GenBank/DDBJ databases">
        <title>Streptomyces sp. NEAU-C151, a novel actinomycete isolated from soil.</title>
        <authorList>
            <person name="Han L."/>
            <person name="Jiang H."/>
        </authorList>
    </citation>
    <scope>NUCLEOTIDE SEQUENCE [LARGE SCALE GENOMIC DNA]</scope>
    <source>
        <strain evidence="1 2">NEAU-C151</strain>
    </source>
</reference>